<dbReference type="EMBL" id="KQ459583">
    <property type="protein sequence ID" value="KPI98628.1"/>
    <property type="molecule type" value="Genomic_DNA"/>
</dbReference>
<dbReference type="AlphaFoldDB" id="A0A194Q012"/>
<protein>
    <submittedName>
        <fullName evidence="2">Uncharacterized protein</fullName>
    </submittedName>
</protein>
<feature type="compositionally biased region" description="Polar residues" evidence="1">
    <location>
        <begin position="29"/>
        <end position="43"/>
    </location>
</feature>
<feature type="region of interest" description="Disordered" evidence="1">
    <location>
        <begin position="18"/>
        <end position="64"/>
    </location>
</feature>
<gene>
    <name evidence="2" type="ORF">RR46_04601</name>
</gene>
<sequence length="64" mass="6874">MAKHSRIFVRWRHRLVSSPSGALGGLERSLSSGPHPRNNTSPTHPDEGPPMGSKLVGAATGRIY</sequence>
<reference evidence="2 3" key="1">
    <citation type="journal article" date="2015" name="Nat. Commun.">
        <title>Outbred genome sequencing and CRISPR/Cas9 gene editing in butterflies.</title>
        <authorList>
            <person name="Li X."/>
            <person name="Fan D."/>
            <person name="Zhang W."/>
            <person name="Liu G."/>
            <person name="Zhang L."/>
            <person name="Zhao L."/>
            <person name="Fang X."/>
            <person name="Chen L."/>
            <person name="Dong Y."/>
            <person name="Chen Y."/>
            <person name="Ding Y."/>
            <person name="Zhao R."/>
            <person name="Feng M."/>
            <person name="Zhu Y."/>
            <person name="Feng Y."/>
            <person name="Jiang X."/>
            <person name="Zhu D."/>
            <person name="Xiang H."/>
            <person name="Feng X."/>
            <person name="Li S."/>
            <person name="Wang J."/>
            <person name="Zhang G."/>
            <person name="Kronforst M.R."/>
            <person name="Wang W."/>
        </authorList>
    </citation>
    <scope>NUCLEOTIDE SEQUENCE [LARGE SCALE GENOMIC DNA]</scope>
    <source>
        <strain evidence="2">Ya'a_city_454_Px</strain>
        <tissue evidence="2">Whole body</tissue>
    </source>
</reference>
<evidence type="ECO:0000313" key="3">
    <source>
        <dbReference type="Proteomes" id="UP000053268"/>
    </source>
</evidence>
<keyword evidence="3" id="KW-1185">Reference proteome</keyword>
<evidence type="ECO:0000313" key="2">
    <source>
        <dbReference type="EMBL" id="KPI98628.1"/>
    </source>
</evidence>
<evidence type="ECO:0000256" key="1">
    <source>
        <dbReference type="SAM" id="MobiDB-lite"/>
    </source>
</evidence>
<dbReference type="Proteomes" id="UP000053268">
    <property type="component" value="Unassembled WGS sequence"/>
</dbReference>
<proteinExistence type="predicted"/>
<organism evidence="2 3">
    <name type="scientific">Papilio xuthus</name>
    <name type="common">Asian swallowtail butterfly</name>
    <dbReference type="NCBI Taxonomy" id="66420"/>
    <lineage>
        <taxon>Eukaryota</taxon>
        <taxon>Metazoa</taxon>
        <taxon>Ecdysozoa</taxon>
        <taxon>Arthropoda</taxon>
        <taxon>Hexapoda</taxon>
        <taxon>Insecta</taxon>
        <taxon>Pterygota</taxon>
        <taxon>Neoptera</taxon>
        <taxon>Endopterygota</taxon>
        <taxon>Lepidoptera</taxon>
        <taxon>Glossata</taxon>
        <taxon>Ditrysia</taxon>
        <taxon>Papilionoidea</taxon>
        <taxon>Papilionidae</taxon>
        <taxon>Papilioninae</taxon>
        <taxon>Papilio</taxon>
    </lineage>
</organism>
<name>A0A194Q012_PAPXU</name>
<accession>A0A194Q012</accession>